<dbReference type="EMBL" id="CP036264">
    <property type="protein sequence ID" value="QEF98763.1"/>
    <property type="molecule type" value="Genomic_DNA"/>
</dbReference>
<keyword evidence="4" id="KW-1185">Reference proteome</keyword>
<keyword evidence="1" id="KW-0732">Signal</keyword>
<dbReference type="InterPro" id="IPR028994">
    <property type="entry name" value="Integrin_alpha_N"/>
</dbReference>
<dbReference type="Pfam" id="PF13517">
    <property type="entry name" value="FG-GAP_3"/>
    <property type="match status" value="1"/>
</dbReference>
<dbReference type="RefSeq" id="WP_147868261.1">
    <property type="nucleotide sequence ID" value="NZ_CP036264.1"/>
</dbReference>
<reference evidence="3 4" key="1">
    <citation type="submission" date="2019-02" db="EMBL/GenBank/DDBJ databases">
        <title>Planctomycetal bacteria perform biofilm scaping via a novel small molecule.</title>
        <authorList>
            <person name="Jeske O."/>
            <person name="Boedeker C."/>
            <person name="Wiegand S."/>
            <person name="Breitling P."/>
            <person name="Kallscheuer N."/>
            <person name="Jogler M."/>
            <person name="Rohde M."/>
            <person name="Petersen J."/>
            <person name="Medema M.H."/>
            <person name="Surup F."/>
            <person name="Jogler C."/>
        </authorList>
    </citation>
    <scope>NUCLEOTIDE SEQUENCE [LARGE SCALE GENOMIC DNA]</scope>
    <source>
        <strain evidence="3 4">Mal15</strain>
    </source>
</reference>
<dbReference type="Pfam" id="PF07593">
    <property type="entry name" value="UnbV_ASPIC"/>
    <property type="match status" value="1"/>
</dbReference>
<dbReference type="Proteomes" id="UP000321353">
    <property type="component" value="Chromosome"/>
</dbReference>
<proteinExistence type="predicted"/>
<evidence type="ECO:0000259" key="2">
    <source>
        <dbReference type="Pfam" id="PF07593"/>
    </source>
</evidence>
<accession>A0A5B9MDB4</accession>
<dbReference type="AlphaFoldDB" id="A0A5B9MDB4"/>
<organism evidence="3 4">
    <name type="scientific">Stieleria maiorica</name>
    <dbReference type="NCBI Taxonomy" id="2795974"/>
    <lineage>
        <taxon>Bacteria</taxon>
        <taxon>Pseudomonadati</taxon>
        <taxon>Planctomycetota</taxon>
        <taxon>Planctomycetia</taxon>
        <taxon>Pirellulales</taxon>
        <taxon>Pirellulaceae</taxon>
        <taxon>Stieleria</taxon>
    </lineage>
</organism>
<gene>
    <name evidence="3" type="ORF">Mal15_28190</name>
</gene>
<dbReference type="KEGG" id="smam:Mal15_28190"/>
<protein>
    <submittedName>
        <fullName evidence="3">ASPIC and UnbV</fullName>
    </submittedName>
</protein>
<evidence type="ECO:0000313" key="4">
    <source>
        <dbReference type="Proteomes" id="UP000321353"/>
    </source>
</evidence>
<evidence type="ECO:0000256" key="1">
    <source>
        <dbReference type="ARBA" id="ARBA00022729"/>
    </source>
</evidence>
<dbReference type="InterPro" id="IPR013517">
    <property type="entry name" value="FG-GAP"/>
</dbReference>
<sequence>MIRSLIAICFAGLLFGPAAYFRWSSDSAETEGRELISTSTRLQRYGFSLQEVSKEVGVDFVHQPPQVDERLSHIEPQVSAMGASVSIVDVDQDGWQDFFLTSSAPGAKNHFYRNLGDGTFEEIAEQLGLADLNSDGVGACMGSAWADFDNDGFDDVLVYRWGRQELLKNHQGKRFEKVGDSSGLPAWANIGTATWLDYDRDGRVDLFLAGYWPDDVRLNQLVDTRIMPESFEYADNGGHNWMLRNVGGGQFVDVTDEIGVDSTRWTLAVVAADFDDDSFVDLFLANDYGVSELFRNEGGKRFREIGKDSGVGFAPKSGMNASVGDVLNQGRLSIYESNISEEGVLLQGNNLWFPSDDESIRFQNMASVMGVELGGWSFGAQFGDLNNDGFTDLCVTNGYVSGDQGTSYWYDFSQITGGHEQIISDASNWPDMRRRSLAGYQSTRLWVNDGAGSFRDVAQWVGVTDRYDGRAIALADFRNRGVLDVVVANQRGPALVYQNTVDPSRHWIAFDLEGTDSNRSAIGARVRVFWNGQQQLQEKVAASGYSSQNQSRLHFGLGEASNIDRVVIRWPSGKEQEISAPAIDQVHKIREVR</sequence>
<name>A0A5B9MDB4_9BACT</name>
<dbReference type="InterPro" id="IPR027039">
    <property type="entry name" value="Crtac1"/>
</dbReference>
<feature type="domain" description="ASPIC/UnbV" evidence="2">
    <location>
        <begin position="521"/>
        <end position="587"/>
    </location>
</feature>
<dbReference type="PANTHER" id="PTHR16026">
    <property type="entry name" value="CARTILAGE ACIDIC PROTEIN 1"/>
    <property type="match status" value="1"/>
</dbReference>
<dbReference type="Gene3D" id="2.130.10.130">
    <property type="entry name" value="Integrin alpha, N-terminal"/>
    <property type="match status" value="1"/>
</dbReference>
<evidence type="ECO:0000313" key="3">
    <source>
        <dbReference type="EMBL" id="QEF98763.1"/>
    </source>
</evidence>
<dbReference type="PANTHER" id="PTHR16026:SF0">
    <property type="entry name" value="CARTILAGE ACIDIC PROTEIN 1"/>
    <property type="match status" value="1"/>
</dbReference>
<dbReference type="InterPro" id="IPR011519">
    <property type="entry name" value="UnbV_ASPIC"/>
</dbReference>
<dbReference type="SUPFAM" id="SSF69318">
    <property type="entry name" value="Integrin alpha N-terminal domain"/>
    <property type="match status" value="2"/>
</dbReference>